<dbReference type="InterPro" id="IPR049712">
    <property type="entry name" value="Poly_export"/>
</dbReference>
<evidence type="ECO:0000313" key="7">
    <source>
        <dbReference type="Proteomes" id="UP000252357"/>
    </source>
</evidence>
<comment type="caution">
    <text evidence="6">The sequence shown here is derived from an EMBL/GenBank/DDBJ whole genome shotgun (WGS) entry which is preliminary data.</text>
</comment>
<dbReference type="PANTHER" id="PTHR33619:SF3">
    <property type="entry name" value="POLYSACCHARIDE EXPORT PROTEIN GFCE-RELATED"/>
    <property type="match status" value="1"/>
</dbReference>
<keyword evidence="7" id="KW-1185">Reference proteome</keyword>
<feature type="chain" id="PRO_5016869453" evidence="3">
    <location>
        <begin position="27"/>
        <end position="773"/>
    </location>
</feature>
<feature type="domain" description="Soluble ligand binding" evidence="5">
    <location>
        <begin position="301"/>
        <end position="341"/>
    </location>
</feature>
<dbReference type="PANTHER" id="PTHR33619">
    <property type="entry name" value="POLYSACCHARIDE EXPORT PROTEIN GFCE-RELATED"/>
    <property type="match status" value="1"/>
</dbReference>
<protein>
    <submittedName>
        <fullName evidence="6">Sugar transporter</fullName>
    </submittedName>
</protein>
<dbReference type="Proteomes" id="UP000252357">
    <property type="component" value="Unassembled WGS sequence"/>
</dbReference>
<evidence type="ECO:0000256" key="1">
    <source>
        <dbReference type="ARBA" id="ARBA00022729"/>
    </source>
</evidence>
<dbReference type="Gene3D" id="3.10.560.10">
    <property type="entry name" value="Outer membrane lipoprotein wza domain like"/>
    <property type="match status" value="3"/>
</dbReference>
<keyword evidence="6" id="KW-0762">Sugar transport</keyword>
<feature type="compositionally biased region" description="Polar residues" evidence="2">
    <location>
        <begin position="36"/>
        <end position="60"/>
    </location>
</feature>
<dbReference type="Pfam" id="PF02563">
    <property type="entry name" value="Poly_export"/>
    <property type="match status" value="1"/>
</dbReference>
<dbReference type="OrthoDB" id="9815244at2"/>
<dbReference type="Gene3D" id="3.30.1950.10">
    <property type="entry name" value="wza like domain"/>
    <property type="match status" value="1"/>
</dbReference>
<sequence>MSRFTHTFAKAGYLFLVAASFTAGLANSQTASNALQLSPSSGLSVPAPTTTSNPNQLSNIATDTATPNAPAPLRGAGQRATPVSDTLAITNSPSEEPESEFQKFVQSASGKKLPIFGAELFLNRGFNPGELAPVANDYTLGAGDEVLVRAWGSLDIDFKATVDRDGLLNIPRVGSFRVAGLRPNELESRVRSEMAKTYRNFNVSVTLGKLNGVAVFVVGQVKRPGSYIVPGQPTMLSALFAAGGPNVNGSMRKIQLRRQGTTVGEIDLYDLIVVGDKSKDLRLVAGDVVFVPPAGPRVALLGTAKVPAIYEVLPNTRLATLLEYAGGAPVLANPAKVLVEQIDPTQKVARRVDEVALNDVGLNRKLQDGDVLTLLAISPRFENAVTLRGNVERPLRHAFKPGMRIKDLIPAREALITPDYYTRKNILVQYESGKNADADKVERDVRNMLDEVNWDYAVIERLNQRDLNTQLLPFNLARAILDEDPLHNLPLQAGDVVTIFSKKDVRVPVSRQTQFVRLEGEVRTPGIYQLQPGETLQKLLQRAGGLTEQAYLYGLTFTRESTRKLQQDNLDRALQRAEQQANSQLATTLANQTSAADANNAARMQQAAVAAQQAQLARLRTLKPTGRIALELGGDVKQVQDVPDIVLEDADKIFIPSKPSFISVVGAVNTSSAFVWKAKRTVQQYLDIAGVDREADLNGVFVVRADGSIMAPTQSWFSASVQSQALLPGDTIVVPEKLNRESAYTAFMRGLKDWSQVLGQFGIAAAAIHTLSK</sequence>
<gene>
    <name evidence="6" type="ORF">DU000_08235</name>
</gene>
<dbReference type="RefSeq" id="WP_114402921.1">
    <property type="nucleotide sequence ID" value="NZ_QPGB01000003.1"/>
</dbReference>
<evidence type="ECO:0000256" key="3">
    <source>
        <dbReference type="SAM" id="SignalP"/>
    </source>
</evidence>
<dbReference type="InterPro" id="IPR019554">
    <property type="entry name" value="Soluble_ligand-bd"/>
</dbReference>
<dbReference type="EMBL" id="QPGB01000003">
    <property type="protein sequence ID" value="RCS57440.1"/>
    <property type="molecule type" value="Genomic_DNA"/>
</dbReference>
<dbReference type="GO" id="GO:0015159">
    <property type="term" value="F:polysaccharide transmembrane transporter activity"/>
    <property type="evidence" value="ECO:0007669"/>
    <property type="project" value="InterPro"/>
</dbReference>
<evidence type="ECO:0000259" key="5">
    <source>
        <dbReference type="Pfam" id="PF10531"/>
    </source>
</evidence>
<feature type="domain" description="Soluble ligand binding" evidence="5">
    <location>
        <begin position="215"/>
        <end position="261"/>
    </location>
</feature>
<keyword evidence="1 3" id="KW-0732">Signal</keyword>
<evidence type="ECO:0000313" key="6">
    <source>
        <dbReference type="EMBL" id="RCS57440.1"/>
    </source>
</evidence>
<dbReference type="InterPro" id="IPR003715">
    <property type="entry name" value="Poly_export_N"/>
</dbReference>
<feature type="domain" description="Polysaccharide export protein N-terminal" evidence="4">
    <location>
        <begin position="133"/>
        <end position="207"/>
    </location>
</feature>
<proteinExistence type="predicted"/>
<evidence type="ECO:0000256" key="2">
    <source>
        <dbReference type="SAM" id="MobiDB-lite"/>
    </source>
</evidence>
<feature type="compositionally biased region" description="Low complexity" evidence="2">
    <location>
        <begin position="61"/>
        <end position="72"/>
    </location>
</feature>
<reference evidence="6 7" key="1">
    <citation type="journal article" date="2018" name="Int. J. Syst. Evol. Microbiol.">
        <title>Parvibium lacunae gen. nov., sp. nov., a new member of the family Alcaligenaceae isolated from a freshwater pond.</title>
        <authorList>
            <person name="Chen W.M."/>
            <person name="Xie P.B."/>
            <person name="Hsu M.Y."/>
            <person name="Sheu S.Y."/>
        </authorList>
    </citation>
    <scope>NUCLEOTIDE SEQUENCE [LARGE SCALE GENOMIC DNA]</scope>
    <source>
        <strain evidence="6 7">KMB9</strain>
    </source>
</reference>
<feature type="region of interest" description="Disordered" evidence="2">
    <location>
        <begin position="36"/>
        <end position="82"/>
    </location>
</feature>
<keyword evidence="6" id="KW-0813">Transport</keyword>
<dbReference type="Pfam" id="PF10531">
    <property type="entry name" value="SLBB"/>
    <property type="match status" value="3"/>
</dbReference>
<evidence type="ECO:0000259" key="4">
    <source>
        <dbReference type="Pfam" id="PF02563"/>
    </source>
</evidence>
<organism evidence="6 7">
    <name type="scientific">Parvibium lacunae</name>
    <dbReference type="NCBI Taxonomy" id="1888893"/>
    <lineage>
        <taxon>Bacteria</taxon>
        <taxon>Pseudomonadati</taxon>
        <taxon>Pseudomonadota</taxon>
        <taxon>Betaproteobacteria</taxon>
        <taxon>Burkholderiales</taxon>
        <taxon>Alcaligenaceae</taxon>
        <taxon>Parvibium</taxon>
    </lineage>
</organism>
<feature type="domain" description="Soluble ligand binding" evidence="5">
    <location>
        <begin position="516"/>
        <end position="551"/>
    </location>
</feature>
<accession>A0A368L224</accession>
<name>A0A368L224_9BURK</name>
<feature type="signal peptide" evidence="3">
    <location>
        <begin position="1"/>
        <end position="26"/>
    </location>
</feature>
<dbReference type="AlphaFoldDB" id="A0A368L224"/>